<protein>
    <recommendedName>
        <fullName evidence="1">DUF8040 domain-containing protein</fullName>
    </recommendedName>
</protein>
<gene>
    <name evidence="2" type="ORF">Goarm_011337</name>
</gene>
<dbReference type="EMBL" id="JABFAE010000004">
    <property type="protein sequence ID" value="MBA0826491.1"/>
    <property type="molecule type" value="Genomic_DNA"/>
</dbReference>
<organism evidence="2 3">
    <name type="scientific">Gossypium armourianum</name>
    <dbReference type="NCBI Taxonomy" id="34283"/>
    <lineage>
        <taxon>Eukaryota</taxon>
        <taxon>Viridiplantae</taxon>
        <taxon>Streptophyta</taxon>
        <taxon>Embryophyta</taxon>
        <taxon>Tracheophyta</taxon>
        <taxon>Spermatophyta</taxon>
        <taxon>Magnoliopsida</taxon>
        <taxon>eudicotyledons</taxon>
        <taxon>Gunneridae</taxon>
        <taxon>Pentapetalae</taxon>
        <taxon>rosids</taxon>
        <taxon>malvids</taxon>
        <taxon>Malvales</taxon>
        <taxon>Malvaceae</taxon>
        <taxon>Malvoideae</taxon>
        <taxon>Gossypium</taxon>
    </lineage>
</organism>
<dbReference type="InterPro" id="IPR058353">
    <property type="entry name" value="DUF8040"/>
</dbReference>
<reference evidence="2 3" key="1">
    <citation type="journal article" date="2019" name="Genome Biol. Evol.">
        <title>Insights into the evolution of the New World diploid cottons (Gossypium, subgenus Houzingenia) based on genome sequencing.</title>
        <authorList>
            <person name="Grover C.E."/>
            <person name="Arick M.A. 2nd"/>
            <person name="Thrash A."/>
            <person name="Conover J.L."/>
            <person name="Sanders W.S."/>
            <person name="Peterson D.G."/>
            <person name="Frelichowski J.E."/>
            <person name="Scheffler J.A."/>
            <person name="Scheffler B.E."/>
            <person name="Wendel J.F."/>
        </authorList>
    </citation>
    <scope>NUCLEOTIDE SEQUENCE [LARGE SCALE GENOMIC DNA]</scope>
    <source>
        <strain evidence="2">6</strain>
        <tissue evidence="2">Leaf</tissue>
    </source>
</reference>
<accession>A0A7J9IWH3</accession>
<feature type="non-terminal residue" evidence="2">
    <location>
        <position position="82"/>
    </location>
</feature>
<sequence>MMKGKRKRFYNTWKVLTCYFMLHLFLCNFRMSKIVLTSLLRVLETRYNLQTSRHISFREMLGNFFVHLGHRCKSFPISRKIL</sequence>
<comment type="caution">
    <text evidence="2">The sequence shown here is derived from an EMBL/GenBank/DDBJ whole genome shotgun (WGS) entry which is preliminary data.</text>
</comment>
<evidence type="ECO:0000313" key="2">
    <source>
        <dbReference type="EMBL" id="MBA0826491.1"/>
    </source>
</evidence>
<keyword evidence="3" id="KW-1185">Reference proteome</keyword>
<dbReference type="AlphaFoldDB" id="A0A7J9IWH3"/>
<name>A0A7J9IWH3_9ROSI</name>
<proteinExistence type="predicted"/>
<evidence type="ECO:0000313" key="3">
    <source>
        <dbReference type="Proteomes" id="UP000593575"/>
    </source>
</evidence>
<dbReference type="Pfam" id="PF26138">
    <property type="entry name" value="DUF8040"/>
    <property type="match status" value="1"/>
</dbReference>
<evidence type="ECO:0000259" key="1">
    <source>
        <dbReference type="Pfam" id="PF26138"/>
    </source>
</evidence>
<feature type="domain" description="DUF8040" evidence="1">
    <location>
        <begin position="26"/>
        <end position="73"/>
    </location>
</feature>
<dbReference type="Proteomes" id="UP000593575">
    <property type="component" value="Unassembled WGS sequence"/>
</dbReference>